<gene>
    <name evidence="2" type="ORF">KDW_09110</name>
</gene>
<dbReference type="RefSeq" id="WP_151754833.1">
    <property type="nucleotide sequence ID" value="NZ_BKZW01000001.1"/>
</dbReference>
<keyword evidence="3" id="KW-1185">Reference proteome</keyword>
<evidence type="ECO:0000313" key="3">
    <source>
        <dbReference type="Proteomes" id="UP000326912"/>
    </source>
</evidence>
<protein>
    <submittedName>
        <fullName evidence="2">Uncharacterized protein</fullName>
    </submittedName>
</protein>
<proteinExistence type="predicted"/>
<sequence length="118" mass="13067">MTEYHTFRQQLDAVLRTLDVEKVRQFLVEQGHWDEGAPADPEFAMWMMIAGSLTTKDLHPQAKEWLVTHGHSTEAQAVFAKGPSSPRKGPQGNRGKNGGSGAPRSAPNKKSSRSQQQK</sequence>
<evidence type="ECO:0000256" key="1">
    <source>
        <dbReference type="SAM" id="MobiDB-lite"/>
    </source>
</evidence>
<dbReference type="Proteomes" id="UP000326912">
    <property type="component" value="Unassembled WGS sequence"/>
</dbReference>
<comment type="caution">
    <text evidence="2">The sequence shown here is derived from an EMBL/GenBank/DDBJ whole genome shotgun (WGS) entry which is preliminary data.</text>
</comment>
<name>A0A5J4KKR9_9CHLR</name>
<dbReference type="EMBL" id="BKZW01000001">
    <property type="protein sequence ID" value="GER86749.1"/>
    <property type="molecule type" value="Genomic_DNA"/>
</dbReference>
<accession>A0A5J4KKR9</accession>
<reference evidence="2 3" key="1">
    <citation type="submission" date="2019-10" db="EMBL/GenBank/DDBJ databases">
        <title>Dictyobacter vulcani sp. nov., within the class Ktedonobacteria, isolated from soil of volcanic Mt. Zao.</title>
        <authorList>
            <person name="Zheng Y."/>
            <person name="Wang C.M."/>
            <person name="Sakai Y."/>
            <person name="Abe K."/>
            <person name="Yokota A."/>
            <person name="Yabe S."/>
        </authorList>
    </citation>
    <scope>NUCLEOTIDE SEQUENCE [LARGE SCALE GENOMIC DNA]</scope>
    <source>
        <strain evidence="2 3">W12</strain>
    </source>
</reference>
<dbReference type="AlphaFoldDB" id="A0A5J4KKR9"/>
<evidence type="ECO:0000313" key="2">
    <source>
        <dbReference type="EMBL" id="GER86749.1"/>
    </source>
</evidence>
<organism evidence="2 3">
    <name type="scientific">Dictyobacter vulcani</name>
    <dbReference type="NCBI Taxonomy" id="2607529"/>
    <lineage>
        <taxon>Bacteria</taxon>
        <taxon>Bacillati</taxon>
        <taxon>Chloroflexota</taxon>
        <taxon>Ktedonobacteria</taxon>
        <taxon>Ktedonobacterales</taxon>
        <taxon>Dictyobacteraceae</taxon>
        <taxon>Dictyobacter</taxon>
    </lineage>
</organism>
<feature type="region of interest" description="Disordered" evidence="1">
    <location>
        <begin position="73"/>
        <end position="118"/>
    </location>
</feature>